<evidence type="ECO:0000313" key="2">
    <source>
        <dbReference type="Proteomes" id="UP000521943"/>
    </source>
</evidence>
<evidence type="ECO:0008006" key="3">
    <source>
        <dbReference type="Google" id="ProtNLM"/>
    </source>
</evidence>
<dbReference type="AlphaFoldDB" id="A0A8H6IFX1"/>
<keyword evidence="2" id="KW-1185">Reference proteome</keyword>
<dbReference type="Proteomes" id="UP000521943">
    <property type="component" value="Unassembled WGS sequence"/>
</dbReference>
<name>A0A8H6IFX1_9AGAR</name>
<reference evidence="1 2" key="1">
    <citation type="submission" date="2020-07" db="EMBL/GenBank/DDBJ databases">
        <title>Comparative genomics of pyrophilous fungi reveals a link between fire events and developmental genes.</title>
        <authorList>
            <consortium name="DOE Joint Genome Institute"/>
            <person name="Steindorff A.S."/>
            <person name="Carver A."/>
            <person name="Calhoun S."/>
            <person name="Stillman K."/>
            <person name="Liu H."/>
            <person name="Lipzen A."/>
            <person name="Pangilinan J."/>
            <person name="Labutti K."/>
            <person name="Bruns T.D."/>
            <person name="Grigoriev I.V."/>
        </authorList>
    </citation>
    <scope>NUCLEOTIDE SEQUENCE [LARGE SCALE GENOMIC DNA]</scope>
    <source>
        <strain evidence="1 2">CBS 144469</strain>
    </source>
</reference>
<dbReference type="OrthoDB" id="3365698at2759"/>
<protein>
    <recommendedName>
        <fullName evidence="3">F-box domain-containing protein</fullName>
    </recommendedName>
</protein>
<evidence type="ECO:0000313" key="1">
    <source>
        <dbReference type="EMBL" id="KAF6763612.1"/>
    </source>
</evidence>
<dbReference type="Gene3D" id="3.80.10.10">
    <property type="entry name" value="Ribonuclease Inhibitor"/>
    <property type="match status" value="1"/>
</dbReference>
<proteinExistence type="predicted"/>
<organism evidence="1 2">
    <name type="scientific">Ephemerocybe angulata</name>
    <dbReference type="NCBI Taxonomy" id="980116"/>
    <lineage>
        <taxon>Eukaryota</taxon>
        <taxon>Fungi</taxon>
        <taxon>Dikarya</taxon>
        <taxon>Basidiomycota</taxon>
        <taxon>Agaricomycotina</taxon>
        <taxon>Agaricomycetes</taxon>
        <taxon>Agaricomycetidae</taxon>
        <taxon>Agaricales</taxon>
        <taxon>Agaricineae</taxon>
        <taxon>Psathyrellaceae</taxon>
        <taxon>Ephemerocybe</taxon>
    </lineage>
</organism>
<sequence length="566" mass="62364">MPSPSAIIPFLGPNYVPPKALVKDLPVPDDVLSEIFIECSPNEADCGPMETEGWPVPERQEAVGGTRCPSVDLSHVCRRWRRVALGTPRLWVQADIFIPNFPDSAGRVRRLTHLVRTLTQRSGARPLSFKVKVSRGNRAISTAPFGQILLFKESIQELVDALCVSSARWRRFSLSGNFNGETHTISLTKLFAALAGPLPALSYVFIDAEFASQRHPTRMIRPLTNTPTLQSVTILQPYGLLNDLPVAAWSCLKSLTLGSWKGAPGGGLGMHSHTALYLLKSLNSLVYLDMHMDHIAPSEAEEDSLADIAAEGRRPVISLPYLRSLSLKGAAVAPGFATVLTLPTLESLSFTSLRIMHRERQEAGLLECLTCFGCQITRLELDMVDFRVPFVLACAESLTQVRTLKIGELPPRKRNEHHEAADRYMDFYRNTQIGPASSPYICPTCLMVSFLEHLTSPVPNFKPKEYRAPNLQNISLSCQTNLQGVEKAIVQLVLARSGPSAVHHNVQPLKVVSCHLGGSHNIDIRRQLATGGVDLKSLDFQLVYSAFPSTVHPYVGFNLPAGFPQW</sequence>
<gene>
    <name evidence="1" type="ORF">DFP72DRAFT_1040411</name>
</gene>
<dbReference type="EMBL" id="JACGCI010000005">
    <property type="protein sequence ID" value="KAF6763612.1"/>
    <property type="molecule type" value="Genomic_DNA"/>
</dbReference>
<accession>A0A8H6IFX1</accession>
<dbReference type="InterPro" id="IPR032675">
    <property type="entry name" value="LRR_dom_sf"/>
</dbReference>
<comment type="caution">
    <text evidence="1">The sequence shown here is derived from an EMBL/GenBank/DDBJ whole genome shotgun (WGS) entry which is preliminary data.</text>
</comment>